<dbReference type="OrthoDB" id="9809458at2"/>
<gene>
    <name evidence="7" type="ORF">ATL31_2659</name>
</gene>
<comment type="caution">
    <text evidence="7">The sequence shown here is derived from an EMBL/GenBank/DDBJ whole genome shotgun (WGS) entry which is preliminary data.</text>
</comment>
<dbReference type="SUPFAM" id="SSF48576">
    <property type="entry name" value="Terpenoid synthases"/>
    <property type="match status" value="1"/>
</dbReference>
<organism evidence="7 8">
    <name type="scientific">Phycicoccus duodecadis</name>
    <dbReference type="NCBI Taxonomy" id="173053"/>
    <lineage>
        <taxon>Bacteria</taxon>
        <taxon>Bacillati</taxon>
        <taxon>Actinomycetota</taxon>
        <taxon>Actinomycetes</taxon>
        <taxon>Micrococcales</taxon>
        <taxon>Intrasporangiaceae</taxon>
        <taxon>Phycicoccus</taxon>
    </lineage>
</organism>
<dbReference type="RefSeq" id="WP_101396180.1">
    <property type="nucleotide sequence ID" value="NZ_PJNE01000001.1"/>
</dbReference>
<evidence type="ECO:0000256" key="5">
    <source>
        <dbReference type="ARBA" id="ARBA00022842"/>
    </source>
</evidence>
<dbReference type="GO" id="GO:0008299">
    <property type="term" value="P:isoprenoid biosynthetic process"/>
    <property type="evidence" value="ECO:0007669"/>
    <property type="project" value="InterPro"/>
</dbReference>
<dbReference type="InterPro" id="IPR008949">
    <property type="entry name" value="Isoprenoid_synthase_dom_sf"/>
</dbReference>
<dbReference type="Proteomes" id="UP000233781">
    <property type="component" value="Unassembled WGS sequence"/>
</dbReference>
<dbReference type="AlphaFoldDB" id="A0A2N3YLX4"/>
<dbReference type="GO" id="GO:0004659">
    <property type="term" value="F:prenyltransferase activity"/>
    <property type="evidence" value="ECO:0007669"/>
    <property type="project" value="InterPro"/>
</dbReference>
<comment type="cofactor">
    <cofactor evidence="1">
        <name>Mg(2+)</name>
        <dbReference type="ChEBI" id="CHEBI:18420"/>
    </cofactor>
</comment>
<accession>A0A2N3YLX4</accession>
<dbReference type="PROSITE" id="PS00723">
    <property type="entry name" value="POLYPRENYL_SYNTHASE_1"/>
    <property type="match status" value="1"/>
</dbReference>
<dbReference type="EMBL" id="PJNE01000001">
    <property type="protein sequence ID" value="PKW27808.1"/>
    <property type="molecule type" value="Genomic_DNA"/>
</dbReference>
<dbReference type="PANTHER" id="PTHR12001:SF85">
    <property type="entry name" value="SHORT CHAIN ISOPRENYL DIPHOSPHATE SYNTHASE"/>
    <property type="match status" value="1"/>
</dbReference>
<dbReference type="InterPro" id="IPR033749">
    <property type="entry name" value="Polyprenyl_synt_CS"/>
</dbReference>
<keyword evidence="3 6" id="KW-0808">Transferase</keyword>
<proteinExistence type="inferred from homology"/>
<dbReference type="GO" id="GO:0046872">
    <property type="term" value="F:metal ion binding"/>
    <property type="evidence" value="ECO:0007669"/>
    <property type="project" value="UniProtKB-KW"/>
</dbReference>
<evidence type="ECO:0000256" key="6">
    <source>
        <dbReference type="RuleBase" id="RU004466"/>
    </source>
</evidence>
<dbReference type="PANTHER" id="PTHR12001">
    <property type="entry name" value="GERANYLGERANYL PYROPHOSPHATE SYNTHASE"/>
    <property type="match status" value="1"/>
</dbReference>
<reference evidence="7 8" key="1">
    <citation type="submission" date="2017-12" db="EMBL/GenBank/DDBJ databases">
        <title>Sequencing the genomes of 1000 Actinobacteria strains.</title>
        <authorList>
            <person name="Klenk H.-P."/>
        </authorList>
    </citation>
    <scope>NUCLEOTIDE SEQUENCE [LARGE SCALE GENOMIC DNA]</scope>
    <source>
        <strain evidence="7 8">DSM 12806</strain>
    </source>
</reference>
<evidence type="ECO:0000256" key="2">
    <source>
        <dbReference type="ARBA" id="ARBA00006706"/>
    </source>
</evidence>
<dbReference type="InterPro" id="IPR000092">
    <property type="entry name" value="Polyprenyl_synt"/>
</dbReference>
<keyword evidence="8" id="KW-1185">Reference proteome</keyword>
<dbReference type="CDD" id="cd00685">
    <property type="entry name" value="Trans_IPPS_HT"/>
    <property type="match status" value="1"/>
</dbReference>
<comment type="similarity">
    <text evidence="2 6">Belongs to the FPP/GGPP synthase family.</text>
</comment>
<evidence type="ECO:0000313" key="8">
    <source>
        <dbReference type="Proteomes" id="UP000233781"/>
    </source>
</evidence>
<evidence type="ECO:0000256" key="4">
    <source>
        <dbReference type="ARBA" id="ARBA00022723"/>
    </source>
</evidence>
<evidence type="ECO:0000256" key="1">
    <source>
        <dbReference type="ARBA" id="ARBA00001946"/>
    </source>
</evidence>
<dbReference type="Gene3D" id="1.10.600.10">
    <property type="entry name" value="Farnesyl Diphosphate Synthase"/>
    <property type="match status" value="1"/>
</dbReference>
<dbReference type="SFLD" id="SFLDS00005">
    <property type="entry name" value="Isoprenoid_Synthase_Type_I"/>
    <property type="match status" value="1"/>
</dbReference>
<name>A0A2N3YLX4_9MICO</name>
<keyword evidence="5" id="KW-0460">Magnesium</keyword>
<protein>
    <submittedName>
        <fullName evidence="7">Geranylgeranyl diphosphate synthase type I</fullName>
    </submittedName>
</protein>
<keyword evidence="4" id="KW-0479">Metal-binding</keyword>
<dbReference type="Pfam" id="PF00348">
    <property type="entry name" value="polyprenyl_synt"/>
    <property type="match status" value="1"/>
</dbReference>
<sequence>MSTEPDTVSLDALRGGEHSALLLDDVDALLEDVIGQLRGILVEVGDLPPCGSPGPLGLDLVGELAARVRHHGKRLRPILAGWGWEVAGGGPGSREALVRVAAALELLQLFALVQDDVMDRSAERRGRPSLHVVAAERHRASAGLGDPALFGDSVAVLVADLALSEATLLAAEAGPDLARAWRRMATELVEGQLLDVTHTAGRRRDLAASRRIARLKSGRYTITRPLELGALVGGAEPGLVHRLMTWGDLVGDAFALRDDILGVWGDPAVTGKPAGDDLRSGKPTVLLVWAEEMLPESGLSLLAACDEGALDDTGVHALQRAMERAGVLARAEESVDDLVQRSHEALEDLGADRGTAESLRAVAHAVAWRTR</sequence>
<evidence type="ECO:0000256" key="3">
    <source>
        <dbReference type="ARBA" id="ARBA00022679"/>
    </source>
</evidence>
<evidence type="ECO:0000313" key="7">
    <source>
        <dbReference type="EMBL" id="PKW27808.1"/>
    </source>
</evidence>